<evidence type="ECO:0000313" key="3">
    <source>
        <dbReference type="EMBL" id="GAB90961.1"/>
    </source>
</evidence>
<feature type="compositionally biased region" description="Low complexity" evidence="1">
    <location>
        <begin position="153"/>
        <end position="168"/>
    </location>
</feature>
<dbReference type="InterPro" id="IPR007313">
    <property type="entry name" value="FxsA"/>
</dbReference>
<dbReference type="PANTHER" id="PTHR35335">
    <property type="entry name" value="UPF0716 PROTEIN FXSA"/>
    <property type="match status" value="1"/>
</dbReference>
<keyword evidence="2" id="KW-0812">Transmembrane</keyword>
<evidence type="ECO:0000256" key="1">
    <source>
        <dbReference type="SAM" id="MobiDB-lite"/>
    </source>
</evidence>
<accession>K6WB23</accession>
<feature type="transmembrane region" description="Helical" evidence="2">
    <location>
        <begin position="73"/>
        <end position="98"/>
    </location>
</feature>
<dbReference type="eggNOG" id="COG3030">
    <property type="taxonomic scope" value="Bacteria"/>
</dbReference>
<organism evidence="3 4">
    <name type="scientific">Gordonia rhizosphera NBRC 16068</name>
    <dbReference type="NCBI Taxonomy" id="1108045"/>
    <lineage>
        <taxon>Bacteria</taxon>
        <taxon>Bacillati</taxon>
        <taxon>Actinomycetota</taxon>
        <taxon>Actinomycetes</taxon>
        <taxon>Mycobacteriales</taxon>
        <taxon>Gordoniaceae</taxon>
        <taxon>Gordonia</taxon>
    </lineage>
</organism>
<dbReference type="OrthoDB" id="4559973at2"/>
<dbReference type="STRING" id="1108045.GORHZ_120_00170"/>
<dbReference type="AlphaFoldDB" id="K6WB23"/>
<evidence type="ECO:0000256" key="2">
    <source>
        <dbReference type="SAM" id="Phobius"/>
    </source>
</evidence>
<dbReference type="NCBIfam" id="NF008528">
    <property type="entry name" value="PRK11463.1-2"/>
    <property type="match status" value="1"/>
</dbReference>
<reference evidence="3 4" key="1">
    <citation type="submission" date="2012-08" db="EMBL/GenBank/DDBJ databases">
        <title>Whole genome shotgun sequence of Gordonia rhizosphera NBRC 16068.</title>
        <authorList>
            <person name="Takarada H."/>
            <person name="Isaki S."/>
            <person name="Hosoyama A."/>
            <person name="Tsuchikane K."/>
            <person name="Katsumata H."/>
            <person name="Baba S."/>
            <person name="Ohji S."/>
            <person name="Yamazaki S."/>
            <person name="Fujita N."/>
        </authorList>
    </citation>
    <scope>NUCLEOTIDE SEQUENCE [LARGE SCALE GENOMIC DNA]</scope>
    <source>
        <strain evidence="3 4">NBRC 16068</strain>
    </source>
</reference>
<feature type="region of interest" description="Disordered" evidence="1">
    <location>
        <begin position="153"/>
        <end position="177"/>
    </location>
</feature>
<name>K6WB23_9ACTN</name>
<keyword evidence="4" id="KW-1185">Reference proteome</keyword>
<dbReference type="PANTHER" id="PTHR35335:SF1">
    <property type="entry name" value="UPF0716 PROTEIN FXSA"/>
    <property type="match status" value="1"/>
</dbReference>
<comment type="caution">
    <text evidence="3">The sequence shown here is derived from an EMBL/GenBank/DDBJ whole genome shotgun (WGS) entry which is preliminary data.</text>
</comment>
<proteinExistence type="predicted"/>
<evidence type="ECO:0000313" key="4">
    <source>
        <dbReference type="Proteomes" id="UP000008363"/>
    </source>
</evidence>
<sequence length="177" mass="19172">MRPFYVLAYFAIEIGAFVAMGYFLGFAWAILITLFAAFFGFLLLQRTGRKVFAELRRASRNEVDPRDPLIDTALLAASSLLLVVPGIVSTVVGVIMLAPPVRKLLRPAVVAVGAKRFTASMTRAGLYTTRGFVAGTVIDGTIVDVEGTTVTDVDGTAVRTPDQTQPDQTQRELPRGH</sequence>
<dbReference type="GO" id="GO:0016020">
    <property type="term" value="C:membrane"/>
    <property type="evidence" value="ECO:0007669"/>
    <property type="project" value="InterPro"/>
</dbReference>
<gene>
    <name evidence="3" type="ORF">GORHZ_120_00170</name>
</gene>
<keyword evidence="2" id="KW-1133">Transmembrane helix</keyword>
<protein>
    <submittedName>
        <fullName evidence="3">Uncharacterized protein</fullName>
    </submittedName>
</protein>
<keyword evidence="2" id="KW-0472">Membrane</keyword>
<dbReference type="RefSeq" id="WP_006334164.1">
    <property type="nucleotide sequence ID" value="NZ_BAHC01000120.1"/>
</dbReference>
<dbReference type="Proteomes" id="UP000008363">
    <property type="component" value="Unassembled WGS sequence"/>
</dbReference>
<feature type="transmembrane region" description="Helical" evidence="2">
    <location>
        <begin position="21"/>
        <end position="44"/>
    </location>
</feature>
<dbReference type="Pfam" id="PF04186">
    <property type="entry name" value="FxsA"/>
    <property type="match status" value="1"/>
</dbReference>
<dbReference type="EMBL" id="BAHC01000120">
    <property type="protein sequence ID" value="GAB90961.1"/>
    <property type="molecule type" value="Genomic_DNA"/>
</dbReference>